<sequence>MRALLKTGFFLLLIAFGLIGASYTLLRAQGSGGPASPGSRLVASERRPVAAGIDSVDLSGPLNLTLRQGPPGLEVRGEQRLLANIDTASDGGVLHIGPRGILLRHRQPIEVILTLPALRSLSVNGSGSHTVSGFAGERIELALGGSGGMRFNGRYRDITASLQGSGDLDVTGGSSERVAASMMGSGRLTLVGSSRELQAHVNSSGDFDARHLQADAVHLTHVGSGDSALYARRDADVRLTGSGDVVIHGNPARHEVSRNGSGSVVFRD</sequence>
<accession>A0A7Z2VZP1</accession>
<keyword evidence="3" id="KW-1185">Reference proteome</keyword>
<dbReference type="Proteomes" id="UP000502415">
    <property type="component" value="Chromosome"/>
</dbReference>
<protein>
    <submittedName>
        <fullName evidence="2">DUF2807 domain-containing protein</fullName>
    </submittedName>
</protein>
<evidence type="ECO:0000259" key="1">
    <source>
        <dbReference type="Pfam" id="PF10988"/>
    </source>
</evidence>
<name>A0A7Z2VZP1_9BURK</name>
<dbReference type="RefSeq" id="WP_170204495.1">
    <property type="nucleotide sequence ID" value="NZ_CP051685.1"/>
</dbReference>
<proteinExistence type="predicted"/>
<dbReference type="Gene3D" id="2.160.20.120">
    <property type="match status" value="1"/>
</dbReference>
<dbReference type="KEGG" id="mfy:HH212_22265"/>
<evidence type="ECO:0000313" key="3">
    <source>
        <dbReference type="Proteomes" id="UP000502415"/>
    </source>
</evidence>
<evidence type="ECO:0000313" key="2">
    <source>
        <dbReference type="EMBL" id="QJE02408.1"/>
    </source>
</evidence>
<organism evidence="2 3">
    <name type="scientific">Massilia forsythiae</name>
    <dbReference type="NCBI Taxonomy" id="2728020"/>
    <lineage>
        <taxon>Bacteria</taxon>
        <taxon>Pseudomonadati</taxon>
        <taxon>Pseudomonadota</taxon>
        <taxon>Betaproteobacteria</taxon>
        <taxon>Burkholderiales</taxon>
        <taxon>Oxalobacteraceae</taxon>
        <taxon>Telluria group</taxon>
        <taxon>Massilia</taxon>
    </lineage>
</organism>
<dbReference type="InterPro" id="IPR021255">
    <property type="entry name" value="DUF2807"/>
</dbReference>
<dbReference type="Pfam" id="PF10988">
    <property type="entry name" value="DUF2807"/>
    <property type="match status" value="1"/>
</dbReference>
<dbReference type="AlphaFoldDB" id="A0A7Z2VZP1"/>
<gene>
    <name evidence="2" type="ORF">HH212_22265</name>
</gene>
<feature type="domain" description="Putative auto-transporter adhesin head GIN" evidence="1">
    <location>
        <begin position="54"/>
        <end position="251"/>
    </location>
</feature>
<dbReference type="EMBL" id="CP051685">
    <property type="protein sequence ID" value="QJE02408.1"/>
    <property type="molecule type" value="Genomic_DNA"/>
</dbReference>
<reference evidence="2 3" key="1">
    <citation type="submission" date="2020-04" db="EMBL/GenBank/DDBJ databases">
        <title>Genome sequencing of novel species.</title>
        <authorList>
            <person name="Heo J."/>
            <person name="Kim S.-J."/>
            <person name="Kim J.-S."/>
            <person name="Hong S.-B."/>
            <person name="Kwon S.-W."/>
        </authorList>
    </citation>
    <scope>NUCLEOTIDE SEQUENCE [LARGE SCALE GENOMIC DNA]</scope>
    <source>
        <strain evidence="2 3">GN2-R2</strain>
    </source>
</reference>